<keyword evidence="5" id="KW-1185">Reference proteome</keyword>
<dbReference type="EMBL" id="CP036276">
    <property type="protein sequence ID" value="QDU45066.1"/>
    <property type="molecule type" value="Genomic_DNA"/>
</dbReference>
<dbReference type="InterPro" id="IPR014729">
    <property type="entry name" value="Rossmann-like_a/b/a_fold"/>
</dbReference>
<dbReference type="KEGG" id="sdyn:Mal52_35540"/>
<dbReference type="RefSeq" id="WP_145377406.1">
    <property type="nucleotide sequence ID" value="NZ_CP036276.1"/>
</dbReference>
<dbReference type="SUPFAM" id="SSF52402">
    <property type="entry name" value="Adenine nucleotide alpha hydrolases-like"/>
    <property type="match status" value="1"/>
</dbReference>
<evidence type="ECO:0000313" key="5">
    <source>
        <dbReference type="Proteomes" id="UP000319383"/>
    </source>
</evidence>
<dbReference type="Pfam" id="PF00582">
    <property type="entry name" value="Usp"/>
    <property type="match status" value="1"/>
</dbReference>
<gene>
    <name evidence="4" type="primary">uspF</name>
    <name evidence="4" type="ORF">Mal52_35540</name>
</gene>
<comment type="subcellular location">
    <subcellularLocation>
        <location evidence="2">Cytoplasm</location>
    </subcellularLocation>
</comment>
<accession>A0A517ZRF4</accession>
<evidence type="ECO:0000313" key="4">
    <source>
        <dbReference type="EMBL" id="QDU45066.1"/>
    </source>
</evidence>
<dbReference type="GO" id="GO:0005737">
    <property type="term" value="C:cytoplasm"/>
    <property type="evidence" value="ECO:0007669"/>
    <property type="project" value="UniProtKB-SubCell"/>
</dbReference>
<feature type="domain" description="UspA" evidence="3">
    <location>
        <begin position="1"/>
        <end position="144"/>
    </location>
</feature>
<dbReference type="InterPro" id="IPR006015">
    <property type="entry name" value="Universal_stress_UspA"/>
</dbReference>
<proteinExistence type="inferred from homology"/>
<organism evidence="4 5">
    <name type="scientific">Symmachiella dynata</name>
    <dbReference type="NCBI Taxonomy" id="2527995"/>
    <lineage>
        <taxon>Bacteria</taxon>
        <taxon>Pseudomonadati</taxon>
        <taxon>Planctomycetota</taxon>
        <taxon>Planctomycetia</taxon>
        <taxon>Planctomycetales</taxon>
        <taxon>Planctomycetaceae</taxon>
        <taxon>Symmachiella</taxon>
    </lineage>
</organism>
<evidence type="ECO:0000259" key="3">
    <source>
        <dbReference type="Pfam" id="PF00582"/>
    </source>
</evidence>
<dbReference type="CDD" id="cd00293">
    <property type="entry name" value="USP-like"/>
    <property type="match status" value="1"/>
</dbReference>
<dbReference type="PANTHER" id="PTHR46268">
    <property type="entry name" value="STRESS RESPONSE PROTEIN NHAX"/>
    <property type="match status" value="1"/>
</dbReference>
<dbReference type="PANTHER" id="PTHR46268:SF6">
    <property type="entry name" value="UNIVERSAL STRESS PROTEIN UP12"/>
    <property type="match status" value="1"/>
</dbReference>
<sequence>MLNRILVPTDFSDNGANALKYAQNLAEKFGAEIHLVHVIANDTAVAMGSDGFFAVSDEIMQDLHNAVTNKLQETAASVAGSVKNVVQEIREGAPFSEIIQYAKAKDIDLIVMGTHGRTGISHLLIGSVAEKVVRKARCPVLTVPSDGHEFTMP</sequence>
<dbReference type="Gene3D" id="3.40.50.620">
    <property type="entry name" value="HUPs"/>
    <property type="match status" value="1"/>
</dbReference>
<evidence type="ECO:0000256" key="2">
    <source>
        <dbReference type="PIRNR" id="PIRNR006276"/>
    </source>
</evidence>
<protein>
    <recommendedName>
        <fullName evidence="2">Universal stress protein</fullName>
    </recommendedName>
</protein>
<dbReference type="Proteomes" id="UP000319383">
    <property type="component" value="Chromosome"/>
</dbReference>
<keyword evidence="2" id="KW-0963">Cytoplasm</keyword>
<reference evidence="4 5" key="1">
    <citation type="submission" date="2019-02" db="EMBL/GenBank/DDBJ databases">
        <title>Deep-cultivation of Planctomycetes and their phenomic and genomic characterization uncovers novel biology.</title>
        <authorList>
            <person name="Wiegand S."/>
            <person name="Jogler M."/>
            <person name="Boedeker C."/>
            <person name="Pinto D."/>
            <person name="Vollmers J."/>
            <person name="Rivas-Marin E."/>
            <person name="Kohn T."/>
            <person name="Peeters S.H."/>
            <person name="Heuer A."/>
            <person name="Rast P."/>
            <person name="Oberbeckmann S."/>
            <person name="Bunk B."/>
            <person name="Jeske O."/>
            <person name="Meyerdierks A."/>
            <person name="Storesund J.E."/>
            <person name="Kallscheuer N."/>
            <person name="Luecker S."/>
            <person name="Lage O.M."/>
            <person name="Pohl T."/>
            <person name="Merkel B.J."/>
            <person name="Hornburger P."/>
            <person name="Mueller R.-W."/>
            <person name="Bruemmer F."/>
            <person name="Labrenz M."/>
            <person name="Spormann A.M."/>
            <person name="Op den Camp H."/>
            <person name="Overmann J."/>
            <person name="Amann R."/>
            <person name="Jetten M.S.M."/>
            <person name="Mascher T."/>
            <person name="Medema M.H."/>
            <person name="Devos D.P."/>
            <person name="Kaster A.-K."/>
            <person name="Ovreas L."/>
            <person name="Rohde M."/>
            <person name="Galperin M.Y."/>
            <person name="Jogler C."/>
        </authorList>
    </citation>
    <scope>NUCLEOTIDE SEQUENCE [LARGE SCALE GENOMIC DNA]</scope>
    <source>
        <strain evidence="4 5">Mal52</strain>
    </source>
</reference>
<dbReference type="AlphaFoldDB" id="A0A517ZRF4"/>
<name>A0A517ZRF4_9PLAN</name>
<comment type="similarity">
    <text evidence="1 2">Belongs to the universal stress protein A family.</text>
</comment>
<dbReference type="PIRSF" id="PIRSF006276">
    <property type="entry name" value="UspA"/>
    <property type="match status" value="1"/>
</dbReference>
<evidence type="ECO:0000256" key="1">
    <source>
        <dbReference type="ARBA" id="ARBA00008791"/>
    </source>
</evidence>
<dbReference type="InterPro" id="IPR006016">
    <property type="entry name" value="UspA"/>
</dbReference>
<dbReference type="PRINTS" id="PR01438">
    <property type="entry name" value="UNVRSLSTRESS"/>
</dbReference>